<accession>A0ABP9D6G0</accession>
<feature type="domain" description="DUF4384" evidence="2">
    <location>
        <begin position="391"/>
        <end position="459"/>
    </location>
</feature>
<comment type="caution">
    <text evidence="3">The sequence shown here is derived from an EMBL/GenBank/DDBJ whole genome shotgun (WGS) entry which is preliminary data.</text>
</comment>
<dbReference type="InterPro" id="IPR025493">
    <property type="entry name" value="DUF4384"/>
</dbReference>
<dbReference type="RefSeq" id="WP_345369408.1">
    <property type="nucleotide sequence ID" value="NZ_BAABJX010000016.1"/>
</dbReference>
<sequence length="521" mass="59857">MRHLAIRFFCGLSLLLIGSTTALSQKKDPPRWVLQKGKSLKYNDRDFLTGFGFAAIDKTTTVEEAAQLAKDMATQTLSQQIIVKFKSETNIHLMETEDAIFEDLQSTSQSISNVEISGLHFDQFADKKTYYFLAYIERPQIILQFQNKLDMANQEIYREYHMGLKYEKENQKEKALEKFTACQLVAGKRNEYKAILVGLGEKISQDEISSNTIADALNRNSPNSVRSAEDLAYAIAYSFKEQSNIPLKNVKVHHLTFEETGVSSPFSNFFTTLLDNKLASLAQWQMIDLRDYNPELRDQYQIDYAVRGSYWLQGDKVKFSLTTKDIQSGQLITVYEVQIDKEILLATAKDLKPVGYDERKRDYQRFQQNEIINSGLMLEVFTSKGEDNPVFEDGDRMKLSFRVNYPCYIRLIYHDAKGNKVLLLDNMYIDETKVNKVYTLPHTFQTSPPFGLETLQVNAQPEKFTGLQTRMYGPYKIITESIDEVLMKTRGMFLDDSGQTQQGSSFKAEKRINVITTPRVN</sequence>
<evidence type="ECO:0000256" key="1">
    <source>
        <dbReference type="SAM" id="SignalP"/>
    </source>
</evidence>
<feature type="chain" id="PRO_5046887447" description="DUF4384 domain-containing protein" evidence="1">
    <location>
        <begin position="25"/>
        <end position="521"/>
    </location>
</feature>
<name>A0ABP9D6G0_9BACT</name>
<dbReference type="EMBL" id="BAABJX010000016">
    <property type="protein sequence ID" value="GAA4825876.1"/>
    <property type="molecule type" value="Genomic_DNA"/>
</dbReference>
<keyword evidence="1" id="KW-0732">Signal</keyword>
<keyword evidence="4" id="KW-1185">Reference proteome</keyword>
<organism evidence="3 4">
    <name type="scientific">Algivirga pacifica</name>
    <dbReference type="NCBI Taxonomy" id="1162670"/>
    <lineage>
        <taxon>Bacteria</taxon>
        <taxon>Pseudomonadati</taxon>
        <taxon>Bacteroidota</taxon>
        <taxon>Cytophagia</taxon>
        <taxon>Cytophagales</taxon>
        <taxon>Flammeovirgaceae</taxon>
        <taxon>Algivirga</taxon>
    </lineage>
</organism>
<evidence type="ECO:0000259" key="2">
    <source>
        <dbReference type="Pfam" id="PF14326"/>
    </source>
</evidence>
<evidence type="ECO:0000313" key="4">
    <source>
        <dbReference type="Proteomes" id="UP001500298"/>
    </source>
</evidence>
<dbReference type="Proteomes" id="UP001500298">
    <property type="component" value="Unassembled WGS sequence"/>
</dbReference>
<reference evidence="4" key="1">
    <citation type="journal article" date="2019" name="Int. J. Syst. Evol. Microbiol.">
        <title>The Global Catalogue of Microorganisms (GCM) 10K type strain sequencing project: providing services to taxonomists for standard genome sequencing and annotation.</title>
        <authorList>
            <consortium name="The Broad Institute Genomics Platform"/>
            <consortium name="The Broad Institute Genome Sequencing Center for Infectious Disease"/>
            <person name="Wu L."/>
            <person name="Ma J."/>
        </authorList>
    </citation>
    <scope>NUCLEOTIDE SEQUENCE [LARGE SCALE GENOMIC DNA]</scope>
    <source>
        <strain evidence="4">JCM 18326</strain>
    </source>
</reference>
<proteinExistence type="predicted"/>
<dbReference type="Pfam" id="PF14326">
    <property type="entry name" value="DUF4384"/>
    <property type="match status" value="1"/>
</dbReference>
<feature type="signal peptide" evidence="1">
    <location>
        <begin position="1"/>
        <end position="24"/>
    </location>
</feature>
<evidence type="ECO:0000313" key="3">
    <source>
        <dbReference type="EMBL" id="GAA4825876.1"/>
    </source>
</evidence>
<protein>
    <recommendedName>
        <fullName evidence="2">DUF4384 domain-containing protein</fullName>
    </recommendedName>
</protein>
<dbReference type="Gene3D" id="3.10.28.20">
    <property type="entry name" value="Acetamidase/Formamidase-like domains"/>
    <property type="match status" value="1"/>
</dbReference>
<gene>
    <name evidence="3" type="ORF">GCM10023331_08110</name>
</gene>